<reference evidence="2" key="1">
    <citation type="submission" date="2009-12" db="EMBL/GenBank/DDBJ databases">
        <authorList>
            <person name="Weinstock G."/>
            <person name="Sodergren E."/>
            <person name="Clifton S."/>
            <person name="Fulton L."/>
            <person name="Fulton B."/>
            <person name="Courtney L."/>
            <person name="Fronick C."/>
            <person name="Harrison M."/>
            <person name="Strong C."/>
            <person name="Farmer C."/>
            <person name="Delahaunty K."/>
            <person name="Markovic C."/>
            <person name="Hall O."/>
            <person name="Minx P."/>
            <person name="Tomlinson C."/>
            <person name="Mitreva M."/>
            <person name="Nelson J."/>
            <person name="Hou S."/>
            <person name="Wollam A."/>
            <person name="Pepin K.H."/>
            <person name="Johnson M."/>
            <person name="Bhonagiri V."/>
            <person name="Nash W.E."/>
            <person name="Warren W."/>
            <person name="Chinwalla A."/>
            <person name="Mardis E.R."/>
            <person name="Wilson R.K."/>
        </authorList>
    </citation>
    <scope>NUCLEOTIDE SEQUENCE [LARGE SCALE GENOMIC DNA]</scope>
    <source>
        <strain evidence="2">DSM 15176</strain>
    </source>
</reference>
<gene>
    <name evidence="2" type="ORF">SUBVAR_04832</name>
</gene>
<evidence type="ECO:0000259" key="1">
    <source>
        <dbReference type="PROSITE" id="PS50042"/>
    </source>
</evidence>
<evidence type="ECO:0000313" key="3">
    <source>
        <dbReference type="Proteomes" id="UP000003438"/>
    </source>
</evidence>
<dbReference type="HOGENOM" id="CLU_075053_11_0_9"/>
<name>D1PKF6_9FIRM</name>
<proteinExistence type="predicted"/>
<dbReference type="STRING" id="411471.SUBVAR_04832"/>
<sequence>MEKLHSKKEVHALVAQAGIRQYFSTPDLQFFACRYKKGEIITAPDQKLDTILFVIEGTVRIFGIRPDGTTSPVNQQTPPVILGDIEFSQQGTRPFFTQATTDVLCIGLPVKPYEKELHRDLRFLHALLHSYAEKLQFFAFVDAPAETLEERVLLYLKNFCPNHEFTGIEMAVSRLRCSRRQLQRVLQKLCTNGTIQKVGKGHYKLVGSFSPESQ</sequence>
<feature type="domain" description="Cyclic nucleotide-binding" evidence="1">
    <location>
        <begin position="35"/>
        <end position="134"/>
    </location>
</feature>
<dbReference type="RefSeq" id="WP_007046244.1">
    <property type="nucleotide sequence ID" value="NZ_GG704769.1"/>
</dbReference>
<dbReference type="InterPro" id="IPR018490">
    <property type="entry name" value="cNMP-bd_dom_sf"/>
</dbReference>
<dbReference type="eggNOG" id="COG0664">
    <property type="taxonomic scope" value="Bacteria"/>
</dbReference>
<protein>
    <submittedName>
        <fullName evidence="2">Cyclic nucleotide-binding domain protein</fullName>
    </submittedName>
</protein>
<dbReference type="Pfam" id="PF00027">
    <property type="entry name" value="cNMP_binding"/>
    <property type="match status" value="1"/>
</dbReference>
<evidence type="ECO:0000313" key="2">
    <source>
        <dbReference type="EMBL" id="EFB76464.1"/>
    </source>
</evidence>
<dbReference type="Proteomes" id="UP000003438">
    <property type="component" value="Unassembled WGS sequence"/>
</dbReference>
<organism evidence="2 3">
    <name type="scientific">Subdoligranulum variabile DSM 15176</name>
    <dbReference type="NCBI Taxonomy" id="411471"/>
    <lineage>
        <taxon>Bacteria</taxon>
        <taxon>Bacillati</taxon>
        <taxon>Bacillota</taxon>
        <taxon>Clostridia</taxon>
        <taxon>Eubacteriales</taxon>
        <taxon>Oscillospiraceae</taxon>
        <taxon>Subdoligranulum</taxon>
    </lineage>
</organism>
<keyword evidence="3" id="KW-1185">Reference proteome</keyword>
<dbReference type="CDD" id="cd00038">
    <property type="entry name" value="CAP_ED"/>
    <property type="match status" value="1"/>
</dbReference>
<dbReference type="Gene3D" id="2.60.120.10">
    <property type="entry name" value="Jelly Rolls"/>
    <property type="match status" value="1"/>
</dbReference>
<comment type="caution">
    <text evidence="2">The sequence shown here is derived from an EMBL/GenBank/DDBJ whole genome shotgun (WGS) entry which is preliminary data.</text>
</comment>
<dbReference type="InterPro" id="IPR014710">
    <property type="entry name" value="RmlC-like_jellyroll"/>
</dbReference>
<dbReference type="SUPFAM" id="SSF51206">
    <property type="entry name" value="cAMP-binding domain-like"/>
    <property type="match status" value="1"/>
</dbReference>
<dbReference type="EMBL" id="ACBY02000020">
    <property type="protein sequence ID" value="EFB76464.1"/>
    <property type="molecule type" value="Genomic_DNA"/>
</dbReference>
<dbReference type="OrthoDB" id="1652317at2"/>
<accession>D1PKF6</accession>
<dbReference type="PROSITE" id="PS50042">
    <property type="entry name" value="CNMP_BINDING_3"/>
    <property type="match status" value="1"/>
</dbReference>
<dbReference type="AlphaFoldDB" id="D1PKF6"/>
<dbReference type="InterPro" id="IPR000595">
    <property type="entry name" value="cNMP-bd_dom"/>
</dbReference>